<keyword evidence="3" id="KW-1185">Reference proteome</keyword>
<accession>A0ABP3TKT7</accession>
<sequence length="301" mass="32695">MNDPIATARPTAHRQVRAGPLRHLLFAVFVALAPCVNAAVSGADNHLQVELVSARLALVPGQTAQLGLRLRHDAHWHTYWINPGDSGLPTTLAWTLPPGFHAQDIAWPLPQRFTVGGLYNFGYDGEVVLPVPLDVPADVQPGTTAHLAVLAKWLVCREECIPGKAELTLDLPITTAPAQPDPRWTHQFTDAERAQPQASAWTGTARLAGERIEIALRGPGLPEADRLDAFVAQRKLFDNKPPAIRRDGDALLIDAGRSEYFSIAPALRDLDLVLTAPTATGMRGWRVRVRLVTPIATPAQP</sequence>
<feature type="domain" description="Thiol:disulfide interchange protein DsbD N-terminal" evidence="1">
    <location>
        <begin position="55"/>
        <end position="169"/>
    </location>
</feature>
<evidence type="ECO:0000313" key="2">
    <source>
        <dbReference type="EMBL" id="GAA0711261.1"/>
    </source>
</evidence>
<gene>
    <name evidence="2" type="ORF">GCM10009105_13070</name>
</gene>
<evidence type="ECO:0000259" key="1">
    <source>
        <dbReference type="Pfam" id="PF11412"/>
    </source>
</evidence>
<protein>
    <recommendedName>
        <fullName evidence="1">Thiol:disulfide interchange protein DsbD N-terminal domain-containing protein</fullName>
    </recommendedName>
</protein>
<proteinExistence type="predicted"/>
<dbReference type="Pfam" id="PF11412">
    <property type="entry name" value="DsbD_N"/>
    <property type="match status" value="1"/>
</dbReference>
<dbReference type="InterPro" id="IPR028250">
    <property type="entry name" value="DsbDN"/>
</dbReference>
<comment type="caution">
    <text evidence="2">The sequence shown here is derived from an EMBL/GenBank/DDBJ whole genome shotgun (WGS) entry which is preliminary data.</text>
</comment>
<name>A0ABP3TKT7_9GAMM</name>
<dbReference type="RefSeq" id="WP_343788389.1">
    <property type="nucleotide sequence ID" value="NZ_BAAAEU010000006.1"/>
</dbReference>
<dbReference type="EMBL" id="BAAAEU010000006">
    <property type="protein sequence ID" value="GAA0711261.1"/>
    <property type="molecule type" value="Genomic_DNA"/>
</dbReference>
<dbReference type="Proteomes" id="UP001501523">
    <property type="component" value="Unassembled WGS sequence"/>
</dbReference>
<organism evidence="2 3">
    <name type="scientific">Dokdonella soli</name>
    <dbReference type="NCBI Taxonomy" id="529810"/>
    <lineage>
        <taxon>Bacteria</taxon>
        <taxon>Pseudomonadati</taxon>
        <taxon>Pseudomonadota</taxon>
        <taxon>Gammaproteobacteria</taxon>
        <taxon>Lysobacterales</taxon>
        <taxon>Rhodanobacteraceae</taxon>
        <taxon>Dokdonella</taxon>
    </lineage>
</organism>
<reference evidence="3" key="1">
    <citation type="journal article" date="2019" name="Int. J. Syst. Evol. Microbiol.">
        <title>The Global Catalogue of Microorganisms (GCM) 10K type strain sequencing project: providing services to taxonomists for standard genome sequencing and annotation.</title>
        <authorList>
            <consortium name="The Broad Institute Genomics Platform"/>
            <consortium name="The Broad Institute Genome Sequencing Center for Infectious Disease"/>
            <person name="Wu L."/>
            <person name="Ma J."/>
        </authorList>
    </citation>
    <scope>NUCLEOTIDE SEQUENCE [LARGE SCALE GENOMIC DNA]</scope>
    <source>
        <strain evidence="3">JCM 15421</strain>
    </source>
</reference>
<evidence type="ECO:0000313" key="3">
    <source>
        <dbReference type="Proteomes" id="UP001501523"/>
    </source>
</evidence>